<gene>
    <name evidence="1" type="ORF">EY643_01755</name>
</gene>
<proteinExistence type="predicted"/>
<keyword evidence="2" id="KW-1185">Reference proteome</keyword>
<organism evidence="1 2">
    <name type="scientific">Halioglobus maricola</name>
    <dbReference type="NCBI Taxonomy" id="2601894"/>
    <lineage>
        <taxon>Bacteria</taxon>
        <taxon>Pseudomonadati</taxon>
        <taxon>Pseudomonadota</taxon>
        <taxon>Gammaproteobacteria</taxon>
        <taxon>Cellvibrionales</taxon>
        <taxon>Halieaceae</taxon>
        <taxon>Halioglobus</taxon>
    </lineage>
</organism>
<dbReference type="RefSeq" id="WP_152660593.1">
    <property type="nucleotide sequence ID" value="NZ_CP036422.1"/>
</dbReference>
<evidence type="ECO:0000313" key="2">
    <source>
        <dbReference type="Proteomes" id="UP000326287"/>
    </source>
</evidence>
<dbReference type="SUPFAM" id="SSF53448">
    <property type="entry name" value="Nucleotide-diphospho-sugar transferases"/>
    <property type="match status" value="1"/>
</dbReference>
<dbReference type="KEGG" id="halc:EY643_01755"/>
<protein>
    <submittedName>
        <fullName evidence="1">Uncharacterized protein</fullName>
    </submittedName>
</protein>
<dbReference type="AlphaFoldDB" id="A0A5P9NFC9"/>
<dbReference type="InterPro" id="IPR029044">
    <property type="entry name" value="Nucleotide-diphossugar_trans"/>
</dbReference>
<dbReference type="Proteomes" id="UP000326287">
    <property type="component" value="Chromosome"/>
</dbReference>
<accession>A0A5P9NFC9</accession>
<dbReference type="EMBL" id="CP036422">
    <property type="protein sequence ID" value="QFU74481.1"/>
    <property type="molecule type" value="Genomic_DNA"/>
</dbReference>
<sequence length="601" mass="65848">MTDQSPSASGLYAFAECEAVDMQNGAVLLIDRHGDGQLMVAPPVAQSMLMCREFRTLEQHAEIMTQAIPELQGQQADVMNVFSMLQNAGLLISAEAVCERLNAPAAPAVDLPPVRAFVITCDRPAAVKRLLESMLHAGNLARHEALYLIDDSRDPENARQNREAVENFNFTCPRDMHYVGQDEARQLMTTLINAQPQHEEAIRFLIGRDKWATEKSYGLARNLCLLLSSGRRAIIMDDDVICAAVQAPYKTDGIQFGHTPRQVDFYANQQEMLGRTSRADFDPLSGHAQCLGLNIGQAIQKLNGKPVTPSDLAGANSAYLSLWSSESPVLVTQTGSMGDPGTSDTNWIYTLDPVSTKRLQNYAGGTEGAHASRHYWMGQPRPLFTKMSVISQMTGLDNTQLLPPYFPVHRGEDYLFGAMTEYLHPGAAVLDYDWSVPHLPLEARTGNTAPPALSGKGKVNINKYITDRTHYESGISAETRLATLAALADELASTDDRSLLTLYRKEVAEGQGSELARLAGILQDGTIRDPAWQDWLQQSANNIATAMQTPASLADFSENISTDQLLNRLREYCAGFALALHGWQAIREAAAEIGDISLNAD</sequence>
<dbReference type="OrthoDB" id="5712323at2"/>
<evidence type="ECO:0000313" key="1">
    <source>
        <dbReference type="EMBL" id="QFU74481.1"/>
    </source>
</evidence>
<reference evidence="1 2" key="1">
    <citation type="submission" date="2019-02" db="EMBL/GenBank/DDBJ databases">
        <authorList>
            <person name="Li S.-H."/>
        </authorList>
    </citation>
    <scope>NUCLEOTIDE SEQUENCE [LARGE SCALE GENOMIC DNA]</scope>
    <source>
        <strain evidence="1 2">IMCC14385</strain>
    </source>
</reference>
<name>A0A5P9NFC9_9GAMM</name>